<feature type="signal peptide" evidence="1">
    <location>
        <begin position="1"/>
        <end position="24"/>
    </location>
</feature>
<dbReference type="AlphaFoldDB" id="A0AAU9K243"/>
<protein>
    <submittedName>
        <fullName evidence="2">Uncharacterized protein</fullName>
    </submittedName>
</protein>
<organism evidence="2 3">
    <name type="scientific">Blepharisma stoltei</name>
    <dbReference type="NCBI Taxonomy" id="1481888"/>
    <lineage>
        <taxon>Eukaryota</taxon>
        <taxon>Sar</taxon>
        <taxon>Alveolata</taxon>
        <taxon>Ciliophora</taxon>
        <taxon>Postciliodesmatophora</taxon>
        <taxon>Heterotrichea</taxon>
        <taxon>Heterotrichida</taxon>
        <taxon>Blepharismidae</taxon>
        <taxon>Blepharisma</taxon>
    </lineage>
</organism>
<dbReference type="EMBL" id="CAJZBQ010000053">
    <property type="protein sequence ID" value="CAG9331250.1"/>
    <property type="molecule type" value="Genomic_DNA"/>
</dbReference>
<dbReference type="Proteomes" id="UP001162131">
    <property type="component" value="Unassembled WGS sequence"/>
</dbReference>
<comment type="caution">
    <text evidence="2">The sequence shown here is derived from an EMBL/GenBank/DDBJ whole genome shotgun (WGS) entry which is preliminary data.</text>
</comment>
<gene>
    <name evidence="2" type="ORF">BSTOLATCC_MIC53325</name>
</gene>
<evidence type="ECO:0000313" key="3">
    <source>
        <dbReference type="Proteomes" id="UP001162131"/>
    </source>
</evidence>
<keyword evidence="3" id="KW-1185">Reference proteome</keyword>
<evidence type="ECO:0000256" key="1">
    <source>
        <dbReference type="SAM" id="SignalP"/>
    </source>
</evidence>
<reference evidence="2" key="1">
    <citation type="submission" date="2021-09" db="EMBL/GenBank/DDBJ databases">
        <authorList>
            <consortium name="AG Swart"/>
            <person name="Singh M."/>
            <person name="Singh A."/>
            <person name="Seah K."/>
            <person name="Emmerich C."/>
        </authorList>
    </citation>
    <scope>NUCLEOTIDE SEQUENCE</scope>
    <source>
        <strain evidence="2">ATCC30299</strain>
    </source>
</reference>
<proteinExistence type="predicted"/>
<sequence length="384" mass="42101">MAVEQIKKVIISFCLLLSVSLVMSQQCFPVECKLDNQHFSSDTCAFWDDDAKTYYLQGCSSSSSCSGFSISKGINFTCTANPTTSVLKWPGEKCTITDSTSNCNTQYATGGCVSGVCQGQKEGGTCSVNDDCNPGLYCDTALRCVSQVGIGGECQNDYQCVNSAGCNKTSTETYGTCVAYFNISSHDPIAECPVGEYTNYLCSSSLCDTTNNGENYCLSSITSKFGSLLPVICQESSECVSSTDSKDGAYLTGQCICGYNKLGYGFCNQYPGDPDYAHLLLMWKKWLWSSAANNCNTNRRRSAVCMADWWDTTDYTMLQYFNLKVTNWPYIQMNDNCTQSVLMAQYYQAQQAYNALRNTTDPDEHGDSSSLILIGSAFMLLTYA</sequence>
<accession>A0AAU9K243</accession>
<feature type="chain" id="PRO_5043493779" evidence="1">
    <location>
        <begin position="25"/>
        <end position="384"/>
    </location>
</feature>
<evidence type="ECO:0000313" key="2">
    <source>
        <dbReference type="EMBL" id="CAG9331250.1"/>
    </source>
</evidence>
<name>A0AAU9K243_9CILI</name>
<keyword evidence="1" id="KW-0732">Signal</keyword>